<dbReference type="InterPro" id="IPR036689">
    <property type="entry name" value="ESAT-6-like_sf"/>
</dbReference>
<organism evidence="4 5">
    <name type="scientific">Paractinoplanes ovalisporus</name>
    <dbReference type="NCBI Taxonomy" id="2810368"/>
    <lineage>
        <taxon>Bacteria</taxon>
        <taxon>Bacillati</taxon>
        <taxon>Actinomycetota</taxon>
        <taxon>Actinomycetes</taxon>
        <taxon>Micromonosporales</taxon>
        <taxon>Micromonosporaceae</taxon>
        <taxon>Paractinoplanes</taxon>
    </lineage>
</organism>
<feature type="region of interest" description="Disordered" evidence="1">
    <location>
        <begin position="275"/>
        <end position="323"/>
    </location>
</feature>
<reference evidence="4 5" key="1">
    <citation type="submission" date="2021-01" db="EMBL/GenBank/DDBJ databases">
        <title>Actinoplanes sp. nov. LDG1-06 isolated from lichen.</title>
        <authorList>
            <person name="Saeng-In P."/>
            <person name="Phongsopitanun W."/>
            <person name="Kanchanasin P."/>
            <person name="Yuki M."/>
            <person name="Kudo T."/>
            <person name="Ohkuma M."/>
            <person name="Tanasupawat S."/>
        </authorList>
    </citation>
    <scope>NUCLEOTIDE SEQUENCE [LARGE SCALE GENOMIC DNA]</scope>
    <source>
        <strain evidence="4 5">LDG1-06</strain>
    </source>
</reference>
<keyword evidence="2" id="KW-0812">Transmembrane</keyword>
<comment type="caution">
    <text evidence="4">The sequence shown here is derived from an EMBL/GenBank/DDBJ whole genome shotgun (WGS) entry which is preliminary data.</text>
</comment>
<dbReference type="Gene3D" id="1.10.287.1060">
    <property type="entry name" value="ESAT-6-like"/>
    <property type="match status" value="1"/>
</dbReference>
<sequence>MTDVIGDEPQTFGVPGFPAFDANELRAAAGAWSAVAAGLRQTADAVQLQVNVLSDAWTGVAQQAFATEWSTVAGGIQELATEMDGVAAGLRRNADELEQLKADYDRLMIELGISVAVGVGLMFFTFGGSALLSAANAGRLVTRAFTIVKLAQAVSRFAFVAAGGSLRAIASRFAVSAAFTVGTPVAGNLIEDPHANPLRGIDPVDATLVSVIGVFLPFHKVGSTSVFRGAANSVTTDGLVQLYRTHRLDPGGLLFSGLSGGAMAKVPKPIGKEDIGYSTGGAELSDLTEPAARRRFASEPEPGDDGSEPADESGTTGESISRA</sequence>
<dbReference type="RefSeq" id="WP_203383571.1">
    <property type="nucleotide sequence ID" value="NZ_JAENHP010000033.1"/>
</dbReference>
<keyword evidence="5" id="KW-1185">Reference proteome</keyword>
<keyword evidence="2" id="KW-1133">Transmembrane helix</keyword>
<dbReference type="EMBL" id="JAENHP010000033">
    <property type="protein sequence ID" value="MBM2623216.1"/>
    <property type="molecule type" value="Genomic_DNA"/>
</dbReference>
<feature type="compositionally biased region" description="Polar residues" evidence="1">
    <location>
        <begin position="313"/>
        <end position="323"/>
    </location>
</feature>
<accession>A0ABS2ATS1</accession>
<dbReference type="SUPFAM" id="SSF140453">
    <property type="entry name" value="EsxAB dimer-like"/>
    <property type="match status" value="1"/>
</dbReference>
<proteinExistence type="predicted"/>
<feature type="transmembrane region" description="Helical" evidence="2">
    <location>
        <begin position="111"/>
        <end position="132"/>
    </location>
</feature>
<name>A0ABS2ATS1_9ACTN</name>
<evidence type="ECO:0000313" key="5">
    <source>
        <dbReference type="Proteomes" id="UP000632138"/>
    </source>
</evidence>
<protein>
    <submittedName>
        <fullName evidence="4">WXG100 family type VII secretion target</fullName>
    </submittedName>
</protein>
<keyword evidence="2" id="KW-0472">Membrane</keyword>
<dbReference type="Pfam" id="PF25547">
    <property type="entry name" value="WXG100_2"/>
    <property type="match status" value="1"/>
</dbReference>
<evidence type="ECO:0000256" key="1">
    <source>
        <dbReference type="SAM" id="MobiDB-lite"/>
    </source>
</evidence>
<gene>
    <name evidence="4" type="ORF">JIG36_47745</name>
</gene>
<feature type="compositionally biased region" description="Acidic residues" evidence="1">
    <location>
        <begin position="301"/>
        <end position="311"/>
    </location>
</feature>
<feature type="domain" description="Outer membrane channel protein CpnT-like N-terminal" evidence="3">
    <location>
        <begin position="17"/>
        <end position="142"/>
    </location>
</feature>
<evidence type="ECO:0000313" key="4">
    <source>
        <dbReference type="EMBL" id="MBM2623216.1"/>
    </source>
</evidence>
<evidence type="ECO:0000259" key="3">
    <source>
        <dbReference type="Pfam" id="PF25547"/>
    </source>
</evidence>
<evidence type="ECO:0000256" key="2">
    <source>
        <dbReference type="SAM" id="Phobius"/>
    </source>
</evidence>
<dbReference type="Proteomes" id="UP000632138">
    <property type="component" value="Unassembled WGS sequence"/>
</dbReference>
<dbReference type="InterPro" id="IPR057746">
    <property type="entry name" value="CpnT-like_N"/>
</dbReference>